<dbReference type="InterPro" id="IPR001789">
    <property type="entry name" value="Sig_transdc_resp-reg_receiver"/>
</dbReference>
<dbReference type="Pfam" id="PF00072">
    <property type="entry name" value="Response_reg"/>
    <property type="match status" value="1"/>
</dbReference>
<feature type="modified residue" description="4-aspartylphosphate" evidence="2">
    <location>
        <position position="52"/>
    </location>
</feature>
<dbReference type="Gene3D" id="3.40.50.2300">
    <property type="match status" value="1"/>
</dbReference>
<reference evidence="4" key="1">
    <citation type="submission" date="2020-02" db="EMBL/GenBank/DDBJ databases">
        <authorList>
            <person name="Meier V. D."/>
        </authorList>
    </citation>
    <scope>NUCLEOTIDE SEQUENCE</scope>
    <source>
        <strain evidence="4">AVDCRST_MAG67</strain>
    </source>
</reference>
<dbReference type="EMBL" id="CADCVQ010000166">
    <property type="protein sequence ID" value="CAA9530245.1"/>
    <property type="molecule type" value="Genomic_DNA"/>
</dbReference>
<feature type="domain" description="Response regulatory" evidence="3">
    <location>
        <begin position="3"/>
        <end position="114"/>
    </location>
</feature>
<evidence type="ECO:0000256" key="1">
    <source>
        <dbReference type="ARBA" id="ARBA00022553"/>
    </source>
</evidence>
<protein>
    <recommendedName>
        <fullName evidence="3">Response regulatory domain-containing protein</fullName>
    </recommendedName>
</protein>
<dbReference type="InterPro" id="IPR050595">
    <property type="entry name" value="Bact_response_regulator"/>
</dbReference>
<gene>
    <name evidence="4" type="ORF">AVDCRST_MAG67-4085</name>
</gene>
<organism evidence="4">
    <name type="scientific">uncultured Solirubrobacteraceae bacterium</name>
    <dbReference type="NCBI Taxonomy" id="1162706"/>
    <lineage>
        <taxon>Bacteria</taxon>
        <taxon>Bacillati</taxon>
        <taxon>Actinomycetota</taxon>
        <taxon>Thermoleophilia</taxon>
        <taxon>Solirubrobacterales</taxon>
        <taxon>Solirubrobacteraceae</taxon>
        <taxon>environmental samples</taxon>
    </lineage>
</organism>
<evidence type="ECO:0000259" key="3">
    <source>
        <dbReference type="PROSITE" id="PS50110"/>
    </source>
</evidence>
<dbReference type="PANTHER" id="PTHR44591:SF22">
    <property type="entry name" value="CHEY SUBFAMILY"/>
    <property type="match status" value="1"/>
</dbReference>
<evidence type="ECO:0000313" key="4">
    <source>
        <dbReference type="EMBL" id="CAA9530245.1"/>
    </source>
</evidence>
<dbReference type="InterPro" id="IPR011006">
    <property type="entry name" value="CheY-like_superfamily"/>
</dbReference>
<dbReference type="SUPFAM" id="SSF52172">
    <property type="entry name" value="CheY-like"/>
    <property type="match status" value="1"/>
</dbReference>
<keyword evidence="1 2" id="KW-0597">Phosphoprotein</keyword>
<dbReference type="AlphaFoldDB" id="A0A6J4TQW9"/>
<dbReference type="SMART" id="SM00448">
    <property type="entry name" value="REC"/>
    <property type="match status" value="1"/>
</dbReference>
<dbReference type="GO" id="GO:0000160">
    <property type="term" value="P:phosphorelay signal transduction system"/>
    <property type="evidence" value="ECO:0007669"/>
    <property type="project" value="InterPro"/>
</dbReference>
<evidence type="ECO:0000256" key="2">
    <source>
        <dbReference type="PROSITE-ProRule" id="PRU00169"/>
    </source>
</evidence>
<name>A0A6J4TQW9_9ACTN</name>
<dbReference type="PANTHER" id="PTHR44591">
    <property type="entry name" value="STRESS RESPONSE REGULATOR PROTEIN 1"/>
    <property type="match status" value="1"/>
</dbReference>
<proteinExistence type="predicted"/>
<accession>A0A6J4TQW9</accession>
<dbReference type="PROSITE" id="PS50110">
    <property type="entry name" value="RESPONSE_REGULATORY"/>
    <property type="match status" value="1"/>
</dbReference>
<sequence>MARILVVDDDPDILALVRLKLEACGHDVRTAPDGEAGLAAARAEHPDLVVADWMMPRLTGPQMLAQMRADPATATIRFILLTARAQEAQESGIDGFVAKPFSLADLAAGVDAVLARGRSGA</sequence>